<evidence type="ECO:0000313" key="3">
    <source>
        <dbReference type="Proteomes" id="UP000317593"/>
    </source>
</evidence>
<protein>
    <submittedName>
        <fullName evidence="2">Uncharacterized protein</fullName>
    </submittedName>
</protein>
<keyword evidence="1" id="KW-1133">Transmembrane helix</keyword>
<dbReference type="AlphaFoldDB" id="A0A521F8N7"/>
<dbReference type="Proteomes" id="UP000317593">
    <property type="component" value="Unassembled WGS sequence"/>
</dbReference>
<reference evidence="2 3" key="1">
    <citation type="submission" date="2017-05" db="EMBL/GenBank/DDBJ databases">
        <authorList>
            <person name="Varghese N."/>
            <person name="Submissions S."/>
        </authorList>
    </citation>
    <scope>NUCLEOTIDE SEQUENCE [LARGE SCALE GENOMIC DNA]</scope>
    <source>
        <strain evidence="2 3">DSM 21194</strain>
    </source>
</reference>
<dbReference type="EMBL" id="FXTH01000026">
    <property type="protein sequence ID" value="SMO92572.1"/>
    <property type="molecule type" value="Genomic_DNA"/>
</dbReference>
<sequence length="48" mass="5261">MMGQISGVDNEIRLSIINDLSIVIGMALIALSITTLKKKKSDSLDREE</sequence>
<feature type="transmembrane region" description="Helical" evidence="1">
    <location>
        <begin position="12"/>
        <end position="36"/>
    </location>
</feature>
<evidence type="ECO:0000313" key="2">
    <source>
        <dbReference type="EMBL" id="SMO92572.1"/>
    </source>
</evidence>
<name>A0A521F8N7_9BACT</name>
<keyword evidence="3" id="KW-1185">Reference proteome</keyword>
<accession>A0A521F8N7</accession>
<evidence type="ECO:0000256" key="1">
    <source>
        <dbReference type="SAM" id="Phobius"/>
    </source>
</evidence>
<keyword evidence="1" id="KW-0472">Membrane</keyword>
<gene>
    <name evidence="2" type="ORF">SAMN06265218_12626</name>
</gene>
<proteinExistence type="predicted"/>
<keyword evidence="1" id="KW-0812">Transmembrane</keyword>
<organism evidence="2 3">
    <name type="scientific">Fodinibius sediminis</name>
    <dbReference type="NCBI Taxonomy" id="1214077"/>
    <lineage>
        <taxon>Bacteria</taxon>
        <taxon>Pseudomonadati</taxon>
        <taxon>Balneolota</taxon>
        <taxon>Balneolia</taxon>
        <taxon>Balneolales</taxon>
        <taxon>Balneolaceae</taxon>
        <taxon>Fodinibius</taxon>
    </lineage>
</organism>